<reference evidence="4 5" key="2">
    <citation type="submission" date="2024-07" db="EMBL/GenBank/DDBJ databases">
        <authorList>
            <person name="Akdeniz Z."/>
        </authorList>
    </citation>
    <scope>NUCLEOTIDE SEQUENCE [LARGE SCALE GENOMIC DNA]</scope>
</reference>
<name>A0AA86QXX4_9EUKA</name>
<evidence type="ECO:0000313" key="5">
    <source>
        <dbReference type="Proteomes" id="UP001642409"/>
    </source>
</evidence>
<keyword evidence="5" id="KW-1185">Reference proteome</keyword>
<feature type="compositionally biased region" description="Basic residues" evidence="1">
    <location>
        <begin position="1290"/>
        <end position="1300"/>
    </location>
</feature>
<comment type="caution">
    <text evidence="3">The sequence shown here is derived from an EMBL/GenBank/DDBJ whole genome shotgun (WGS) entry which is preliminary data.</text>
</comment>
<organism evidence="3">
    <name type="scientific">Hexamita inflata</name>
    <dbReference type="NCBI Taxonomy" id="28002"/>
    <lineage>
        <taxon>Eukaryota</taxon>
        <taxon>Metamonada</taxon>
        <taxon>Diplomonadida</taxon>
        <taxon>Hexamitidae</taxon>
        <taxon>Hexamitinae</taxon>
        <taxon>Hexamita</taxon>
    </lineage>
</organism>
<accession>A0AA86QXX4</accession>
<dbReference type="SUPFAM" id="SSF57184">
    <property type="entry name" value="Growth factor receptor domain"/>
    <property type="match status" value="1"/>
</dbReference>
<dbReference type="Proteomes" id="UP001642409">
    <property type="component" value="Unassembled WGS sequence"/>
</dbReference>
<dbReference type="InterPro" id="IPR009030">
    <property type="entry name" value="Growth_fac_rcpt_cys_sf"/>
</dbReference>
<evidence type="ECO:0000313" key="3">
    <source>
        <dbReference type="EMBL" id="CAI9968054.1"/>
    </source>
</evidence>
<keyword evidence="2" id="KW-0472">Membrane</keyword>
<feature type="transmembrane region" description="Helical" evidence="2">
    <location>
        <begin position="1179"/>
        <end position="1198"/>
    </location>
</feature>
<evidence type="ECO:0008006" key="6">
    <source>
        <dbReference type="Google" id="ProtNLM"/>
    </source>
</evidence>
<dbReference type="EMBL" id="CATOUU010001031">
    <property type="protein sequence ID" value="CAI9968054.1"/>
    <property type="molecule type" value="Genomic_DNA"/>
</dbReference>
<reference evidence="3" key="1">
    <citation type="submission" date="2023-06" db="EMBL/GenBank/DDBJ databases">
        <authorList>
            <person name="Kurt Z."/>
        </authorList>
    </citation>
    <scope>NUCLEOTIDE SEQUENCE</scope>
</reference>
<keyword evidence="2" id="KW-0812">Transmembrane</keyword>
<dbReference type="EMBL" id="CAXDID020000044">
    <property type="protein sequence ID" value="CAL6001807.1"/>
    <property type="molecule type" value="Genomic_DNA"/>
</dbReference>
<evidence type="ECO:0000256" key="1">
    <source>
        <dbReference type="SAM" id="MobiDB-lite"/>
    </source>
</evidence>
<evidence type="ECO:0000313" key="4">
    <source>
        <dbReference type="EMBL" id="CAL6001807.1"/>
    </source>
</evidence>
<keyword evidence="2" id="KW-1133">Transmembrane helix</keyword>
<evidence type="ECO:0000256" key="2">
    <source>
        <dbReference type="SAM" id="Phobius"/>
    </source>
</evidence>
<protein>
    <recommendedName>
        <fullName evidence="6">Transmembrane protein</fullName>
    </recommendedName>
</protein>
<feature type="region of interest" description="Disordered" evidence="1">
    <location>
        <begin position="1277"/>
        <end position="1300"/>
    </location>
</feature>
<gene>
    <name evidence="4" type="ORF">HINF_LOCUS17617</name>
    <name evidence="3" type="ORF">HINF_LOCUS55699</name>
</gene>
<sequence>MLSYLILFSKQAQMSACEWQLAGRIWFSAASCTLNNALDLSKIRNPALPVSSDYAKLDASVVTAVRMSQLFNKNSQFNQLLDVGASGVLSNGIIIVNTTVDVDAQSEIIYTSVFGSFQGKLDNISISGSIFINVPKINKLKSIFLSTFVGNTRRGMNVTVSNADETEFVFRNVNSAVKYFINGQQVTDKVSYLDDQFKITNVQTGVNIQMQSIFDDQVINVPNAEIDYKKLIQDSYEFYDSVQKKKFNITTWSSIKYKNSENVIDNQFINAFEDLYPNSLQLQLEKFYETQGMTVRRFNAKNEELELAGEDDTDVVLTIYQENTKAVAIRKDTRMIICEYPNLYDTVLKTCVLDTSCVQPKFIFQSTCVPACPSGFFTFNNECWIKCPLWLGASAPFSGSQCVSCTQQSQKASKQGCISGCTQGQYQFGDGCYEFCPFGTNNVGQTCIAPSLISDCQQNQFLVLLGEANNRRFYNLCAKQEPHWLYKILDSNQISTQIYKTKCAGTVLMSKDCIEDSLNLPPPTDCPIKDQSTCRQACLNITNDVNVQNQCKDQCPDYNYEQNVFGVCHSCLGEYDGGQYYHRINRNCTSICSYWSQETDQMKICEDGSQCNKYIKISETSFKCYQNCPLSHQYMNEISPGTYECIIKCQDGSYPDRFTNICNKNCLYLNLQNIDKCETPGTPQCYRIQRITGKQSIYYCQSKCKSAQYVNQSIDLITGKIISECVDECEPKYYNITGIEILCLPVCDGKYLPTQKGVCRCGDSYYMLNGQCQSSCDDNYRYDEINHECNNACYYVIINGRKVCNQIKSSCEQMLSDGQQCVGKCPDNYFVDSMQCLSRCPTSMYFQNRTCVNSFKDCPFFIRIGDQKECYNICPQINPFSFGQECLTNCSVASLFQSGSTCTSKCSGQMQFYENKQCTDSCSSLIYMNDTKLCLSSTDECNVYILQGNNKVCLKTCPITAQFNINQMCVEKCEKGFLNWNKTCVDSNISCNMIDNSIPGNGIFNCTKSCNFYVSSVINNQYQNECFKKCNDYSNGSLTYFIQTLKGGKCIASCEDEISGSEPYVYQYVTNQYTFKQCLVSCSNITQLTLYIENGFPYNNCVQKCKENSTVSVKDMMCQQRDCTTQHYFIDSMKNKLCFENCPKSYVVFNQNQCLVRCPENYKAMNSICVVINKTTQTVMYIVVGAVMIIMALTIVIMERRNKMRIAAEKLKKKKNKKSKEIELGQTKKVQIKINMSGQVSAPQNTKDSYTGIKPILRQLQEQGNKEVQKKVKKPVMKVQTNSASNQKMKMVHKHSHGIL</sequence>
<proteinExistence type="predicted"/>